<keyword evidence="4" id="KW-0904">Protein phosphatase</keyword>
<accession>A0A915JJ42</accession>
<dbReference type="PANTHER" id="PTHR11668:SF300">
    <property type="entry name" value="SERINE_THREONINE-PROTEIN PHOSPHATASE"/>
    <property type="match status" value="1"/>
</dbReference>
<dbReference type="GO" id="GO:0005737">
    <property type="term" value="C:cytoplasm"/>
    <property type="evidence" value="ECO:0007669"/>
    <property type="project" value="TreeGrafter"/>
</dbReference>
<dbReference type="InterPro" id="IPR006186">
    <property type="entry name" value="Ser/Thr-sp_prot-phosphatase"/>
</dbReference>
<comment type="similarity">
    <text evidence="8">Belongs to the PPP phosphatase family.</text>
</comment>
<dbReference type="Pfam" id="PF00149">
    <property type="entry name" value="Metallophos"/>
    <property type="match status" value="1"/>
</dbReference>
<evidence type="ECO:0000256" key="1">
    <source>
        <dbReference type="ARBA" id="ARBA00001936"/>
    </source>
</evidence>
<sequence>MTYQVNRDRMNLIFNALLSHARDQTRRPNLNFPLKSELIDELIDAAIFTFMSEPILLEVAPPIAIFGDIHGQFDDLVGWFDLIDWPPNRRCLFLGNFQSVPSPQYRLSKFLGDYVDRGDYSLEVATFMMVLKVLYPKDIYLLRGNHEGVAHDHATIINKSYGFLEECKSRLSGDQNRYYRRFNHAFACMPMAAIVGDQIFCMHGGLSPALMSMEQIKRVRRPVDIIDYGLLCDLCWSDPDPNLREKFAESLRGAGHRFSRDVVKEFCAKMNLTFIARAHQVPESENGFEFTFGSYKDRIMTIFSAPAYMRRMNEGACMLVDEKMKCNFKVLKPRTHDRAHG</sequence>
<dbReference type="PROSITE" id="PS00125">
    <property type="entry name" value="SER_THR_PHOSPHATASE"/>
    <property type="match status" value="1"/>
</dbReference>
<dbReference type="InterPro" id="IPR004843">
    <property type="entry name" value="Calcineurin-like_PHP"/>
</dbReference>
<comment type="catalytic activity">
    <reaction evidence="7 8">
        <text>O-phospho-L-threonyl-[protein] + H2O = L-threonyl-[protein] + phosphate</text>
        <dbReference type="Rhea" id="RHEA:47004"/>
        <dbReference type="Rhea" id="RHEA-COMP:11060"/>
        <dbReference type="Rhea" id="RHEA-COMP:11605"/>
        <dbReference type="ChEBI" id="CHEBI:15377"/>
        <dbReference type="ChEBI" id="CHEBI:30013"/>
        <dbReference type="ChEBI" id="CHEBI:43474"/>
        <dbReference type="ChEBI" id="CHEBI:61977"/>
        <dbReference type="EC" id="3.1.3.16"/>
    </reaction>
</comment>
<dbReference type="EC" id="3.1.3.16" evidence="8"/>
<keyword evidence="5" id="KW-0464">Manganese</keyword>
<comment type="cofactor">
    <cofactor evidence="1">
        <name>Mn(2+)</name>
        <dbReference type="ChEBI" id="CHEBI:29035"/>
    </cofactor>
</comment>
<reference evidence="11" key="1">
    <citation type="submission" date="2022-11" db="UniProtKB">
        <authorList>
            <consortium name="WormBaseParasite"/>
        </authorList>
    </citation>
    <scope>IDENTIFICATION</scope>
</reference>
<dbReference type="PANTHER" id="PTHR11668">
    <property type="entry name" value="SERINE/THREONINE PROTEIN PHOSPHATASE"/>
    <property type="match status" value="1"/>
</dbReference>
<evidence type="ECO:0000256" key="8">
    <source>
        <dbReference type="RuleBase" id="RU004273"/>
    </source>
</evidence>
<dbReference type="InterPro" id="IPR029052">
    <property type="entry name" value="Metallo-depent_PP-like"/>
</dbReference>
<evidence type="ECO:0000256" key="5">
    <source>
        <dbReference type="ARBA" id="ARBA00023211"/>
    </source>
</evidence>
<comment type="catalytic activity">
    <reaction evidence="6">
        <text>O-phospho-L-seryl-[protein] + H2O = L-seryl-[protein] + phosphate</text>
        <dbReference type="Rhea" id="RHEA:20629"/>
        <dbReference type="Rhea" id="RHEA-COMP:9863"/>
        <dbReference type="Rhea" id="RHEA-COMP:11604"/>
        <dbReference type="ChEBI" id="CHEBI:15377"/>
        <dbReference type="ChEBI" id="CHEBI:29999"/>
        <dbReference type="ChEBI" id="CHEBI:43474"/>
        <dbReference type="ChEBI" id="CHEBI:83421"/>
        <dbReference type="EC" id="3.1.3.16"/>
    </reaction>
</comment>
<dbReference type="Gene3D" id="3.60.21.10">
    <property type="match status" value="1"/>
</dbReference>
<dbReference type="WBParaSite" id="nRc.2.0.1.t26165-RA">
    <property type="protein sequence ID" value="nRc.2.0.1.t26165-RA"/>
    <property type="gene ID" value="nRc.2.0.1.g26165"/>
</dbReference>
<dbReference type="PRINTS" id="PR00114">
    <property type="entry name" value="STPHPHTASE"/>
</dbReference>
<feature type="domain" description="Serine/threonine specific protein phosphatases" evidence="9">
    <location>
        <begin position="142"/>
        <end position="147"/>
    </location>
</feature>
<dbReference type="GO" id="GO:0005634">
    <property type="term" value="C:nucleus"/>
    <property type="evidence" value="ECO:0007669"/>
    <property type="project" value="TreeGrafter"/>
</dbReference>
<name>A0A915JJ42_ROMCU</name>
<dbReference type="SUPFAM" id="SSF56300">
    <property type="entry name" value="Metallo-dependent phosphatases"/>
    <property type="match status" value="1"/>
</dbReference>
<dbReference type="AlphaFoldDB" id="A0A915JJ42"/>
<evidence type="ECO:0000259" key="9">
    <source>
        <dbReference type="PROSITE" id="PS00125"/>
    </source>
</evidence>
<keyword evidence="2" id="KW-0479">Metal-binding</keyword>
<evidence type="ECO:0000256" key="7">
    <source>
        <dbReference type="ARBA" id="ARBA00048336"/>
    </source>
</evidence>
<evidence type="ECO:0000256" key="4">
    <source>
        <dbReference type="ARBA" id="ARBA00022912"/>
    </source>
</evidence>
<dbReference type="InterPro" id="IPR050341">
    <property type="entry name" value="PP1_catalytic_subunit"/>
</dbReference>
<keyword evidence="3 8" id="KW-0378">Hydrolase</keyword>
<dbReference type="Proteomes" id="UP000887565">
    <property type="component" value="Unplaced"/>
</dbReference>
<evidence type="ECO:0000313" key="10">
    <source>
        <dbReference type="Proteomes" id="UP000887565"/>
    </source>
</evidence>
<dbReference type="SMART" id="SM00156">
    <property type="entry name" value="PP2Ac"/>
    <property type="match status" value="1"/>
</dbReference>
<keyword evidence="10" id="KW-1185">Reference proteome</keyword>
<evidence type="ECO:0000256" key="2">
    <source>
        <dbReference type="ARBA" id="ARBA00022723"/>
    </source>
</evidence>
<evidence type="ECO:0000313" key="11">
    <source>
        <dbReference type="WBParaSite" id="nRc.2.0.1.t26165-RA"/>
    </source>
</evidence>
<organism evidence="10 11">
    <name type="scientific">Romanomermis culicivorax</name>
    <name type="common">Nematode worm</name>
    <dbReference type="NCBI Taxonomy" id="13658"/>
    <lineage>
        <taxon>Eukaryota</taxon>
        <taxon>Metazoa</taxon>
        <taxon>Ecdysozoa</taxon>
        <taxon>Nematoda</taxon>
        <taxon>Enoplea</taxon>
        <taxon>Dorylaimia</taxon>
        <taxon>Mermithida</taxon>
        <taxon>Mermithoidea</taxon>
        <taxon>Mermithidae</taxon>
        <taxon>Romanomermis</taxon>
    </lineage>
</organism>
<protein>
    <recommendedName>
        <fullName evidence="8">Serine/threonine-protein phosphatase</fullName>
        <ecNumber evidence="8">3.1.3.16</ecNumber>
    </recommendedName>
</protein>
<evidence type="ECO:0000256" key="3">
    <source>
        <dbReference type="ARBA" id="ARBA00022801"/>
    </source>
</evidence>
<evidence type="ECO:0000256" key="6">
    <source>
        <dbReference type="ARBA" id="ARBA00047761"/>
    </source>
</evidence>
<dbReference type="GO" id="GO:0004722">
    <property type="term" value="F:protein serine/threonine phosphatase activity"/>
    <property type="evidence" value="ECO:0007669"/>
    <property type="project" value="UniProtKB-EC"/>
</dbReference>
<proteinExistence type="inferred from homology"/>
<dbReference type="GO" id="GO:0046872">
    <property type="term" value="F:metal ion binding"/>
    <property type="evidence" value="ECO:0007669"/>
    <property type="project" value="UniProtKB-KW"/>
</dbReference>